<reference evidence="7 8" key="1">
    <citation type="journal article" date="2019" name="Int. J. Syst. Evol. Microbiol.">
        <title>The Global Catalogue of Microorganisms (GCM) 10K type strain sequencing project: providing services to taxonomists for standard genome sequencing and annotation.</title>
        <authorList>
            <consortium name="The Broad Institute Genomics Platform"/>
            <consortium name="The Broad Institute Genome Sequencing Center for Infectious Disease"/>
            <person name="Wu L."/>
            <person name="Ma J."/>
        </authorList>
    </citation>
    <scope>NUCLEOTIDE SEQUENCE [LARGE SCALE GENOMIC DNA]</scope>
    <source>
        <strain evidence="7 8">JCM 14718</strain>
    </source>
</reference>
<dbReference type="RefSeq" id="WP_344312993.1">
    <property type="nucleotide sequence ID" value="NZ_BAAANY010000020.1"/>
</dbReference>
<evidence type="ECO:0000256" key="1">
    <source>
        <dbReference type="ARBA" id="ARBA00004651"/>
    </source>
</evidence>
<dbReference type="PROSITE" id="PS50929">
    <property type="entry name" value="ABC_TM1F"/>
    <property type="match status" value="1"/>
</dbReference>
<feature type="transmembrane region" description="Helical" evidence="5">
    <location>
        <begin position="125"/>
        <end position="146"/>
    </location>
</feature>
<comment type="subcellular location">
    <subcellularLocation>
        <location evidence="1">Cell membrane</location>
        <topology evidence="1">Multi-pass membrane protein</topology>
    </subcellularLocation>
</comment>
<feature type="transmembrane region" description="Helical" evidence="5">
    <location>
        <begin position="152"/>
        <end position="172"/>
    </location>
</feature>
<proteinExistence type="predicted"/>
<keyword evidence="2 5" id="KW-0812">Transmembrane</keyword>
<accession>A0ABN2HY26</accession>
<dbReference type="InterPro" id="IPR039421">
    <property type="entry name" value="Type_1_exporter"/>
</dbReference>
<dbReference type="EMBL" id="BAAANY010000020">
    <property type="protein sequence ID" value="GAA1695450.1"/>
    <property type="molecule type" value="Genomic_DNA"/>
</dbReference>
<evidence type="ECO:0000256" key="2">
    <source>
        <dbReference type="ARBA" id="ARBA00022692"/>
    </source>
</evidence>
<sequence>MMVLLRTLARPRLLIAVVAGMLAEVGAVGLTATAAWLLARAADQPPIAALGVAIVGVRAFALLRGVFRYAERLAGHDVALRTVAGLRSRVYAAVVRHRDDERDGDALSRLVSDVDSAQDVLLRCLLPSAVAASVSVAAITTCAILLPTAGFLLAAGLVVVGMVLPAIGAVAAKRMSAGIAPLHAELAVRSLDLVDGRWDLAAFGGTAAAEQRAERVAARLGRSERMAAYTGAVLTGIGILLQGLICVLVTLLAVRAGADGVLVAVLALTALAAFEPVLPLADAAQRWVELWPVARRVAELLKPVASPPRPLPAERIELTGVRVTFGAVVALNDVSFRVEPGRAVAIVGASGAGKARCWRCWPVSYARRPVPYSCRHRGS</sequence>
<evidence type="ECO:0000313" key="7">
    <source>
        <dbReference type="EMBL" id="GAA1695450.1"/>
    </source>
</evidence>
<evidence type="ECO:0000313" key="8">
    <source>
        <dbReference type="Proteomes" id="UP001500618"/>
    </source>
</evidence>
<keyword evidence="3 5" id="KW-1133">Transmembrane helix</keyword>
<dbReference type="PANTHER" id="PTHR24221:SF653">
    <property type="entry name" value="TRANSPORT ATP-BINDING PROTEIN CYDC"/>
    <property type="match status" value="1"/>
</dbReference>
<evidence type="ECO:0000256" key="4">
    <source>
        <dbReference type="ARBA" id="ARBA00023136"/>
    </source>
</evidence>
<dbReference type="SUPFAM" id="SSF90123">
    <property type="entry name" value="ABC transporter transmembrane region"/>
    <property type="match status" value="1"/>
</dbReference>
<gene>
    <name evidence="7" type="ORF">GCM10009765_50830</name>
</gene>
<feature type="domain" description="ABC transmembrane type-1" evidence="6">
    <location>
        <begin position="14"/>
        <end position="274"/>
    </location>
</feature>
<feature type="transmembrane region" description="Helical" evidence="5">
    <location>
        <begin position="229"/>
        <end position="254"/>
    </location>
</feature>
<evidence type="ECO:0000256" key="3">
    <source>
        <dbReference type="ARBA" id="ARBA00022989"/>
    </source>
</evidence>
<dbReference type="Gene3D" id="3.40.50.300">
    <property type="entry name" value="P-loop containing nucleotide triphosphate hydrolases"/>
    <property type="match status" value="1"/>
</dbReference>
<evidence type="ECO:0000256" key="5">
    <source>
        <dbReference type="SAM" id="Phobius"/>
    </source>
</evidence>
<keyword evidence="4 5" id="KW-0472">Membrane</keyword>
<feature type="transmembrane region" description="Helical" evidence="5">
    <location>
        <begin position="45"/>
        <end position="63"/>
    </location>
</feature>
<dbReference type="InterPro" id="IPR011527">
    <property type="entry name" value="ABC1_TM_dom"/>
</dbReference>
<dbReference type="SUPFAM" id="SSF52540">
    <property type="entry name" value="P-loop containing nucleoside triphosphate hydrolases"/>
    <property type="match status" value="1"/>
</dbReference>
<keyword evidence="8" id="KW-1185">Reference proteome</keyword>
<dbReference type="PANTHER" id="PTHR24221">
    <property type="entry name" value="ATP-BINDING CASSETTE SUB-FAMILY B"/>
    <property type="match status" value="1"/>
</dbReference>
<feature type="transmembrane region" description="Helical" evidence="5">
    <location>
        <begin position="260"/>
        <end position="281"/>
    </location>
</feature>
<dbReference type="Gene3D" id="1.20.1560.10">
    <property type="entry name" value="ABC transporter type 1, transmembrane domain"/>
    <property type="match status" value="1"/>
</dbReference>
<dbReference type="Proteomes" id="UP001500618">
    <property type="component" value="Unassembled WGS sequence"/>
</dbReference>
<feature type="transmembrane region" description="Helical" evidence="5">
    <location>
        <begin position="12"/>
        <end position="39"/>
    </location>
</feature>
<organism evidence="7 8">
    <name type="scientific">Fodinicola feengrottensis</name>
    <dbReference type="NCBI Taxonomy" id="435914"/>
    <lineage>
        <taxon>Bacteria</taxon>
        <taxon>Bacillati</taxon>
        <taxon>Actinomycetota</taxon>
        <taxon>Actinomycetes</taxon>
        <taxon>Mycobacteriales</taxon>
        <taxon>Fodinicola</taxon>
    </lineage>
</organism>
<dbReference type="InterPro" id="IPR036640">
    <property type="entry name" value="ABC1_TM_sf"/>
</dbReference>
<dbReference type="InterPro" id="IPR027417">
    <property type="entry name" value="P-loop_NTPase"/>
</dbReference>
<name>A0ABN2HY26_9ACTN</name>
<comment type="caution">
    <text evidence="7">The sequence shown here is derived from an EMBL/GenBank/DDBJ whole genome shotgun (WGS) entry which is preliminary data.</text>
</comment>
<evidence type="ECO:0000259" key="6">
    <source>
        <dbReference type="PROSITE" id="PS50929"/>
    </source>
</evidence>
<protein>
    <recommendedName>
        <fullName evidence="6">ABC transmembrane type-1 domain-containing protein</fullName>
    </recommendedName>
</protein>